<comment type="caution">
    <text evidence="1">The sequence shown here is derived from an EMBL/GenBank/DDBJ whole genome shotgun (WGS) entry which is preliminary data.</text>
</comment>
<proteinExistence type="predicted"/>
<dbReference type="EMBL" id="BMGY01000029">
    <property type="protein sequence ID" value="GGH88148.1"/>
    <property type="molecule type" value="Genomic_DNA"/>
</dbReference>
<sequence length="388" mass="43468">MPDVINRYAICTDLYRVNVQPATTLSITGPAPADLVNLTYSAAKDTYTAGTYTVEKVHSNDAAYHLQLNIYTGGQLLGFMLTDRTKKYGVSKNLRPLHVTNEAFYTLNHGGELAGFLQAFGLEVANSSQLDICLYTQQIDPAKLIQRLTGKTGKYQRIMRRNDKHETVIGARDERTGKIFNTTYFGKDSETVTVKIYDKSFKLASQPKQYVSDWHLANGFDPSKPVYSVEVSIKARALKEYRYNNAVSNTGKQTEATSYCIDLQRLNSPAYLAQLFQHFWPLDIRKKDATRPQNCTRVSLIDYTIHGEAELNKTVELRPTTSTLTMEKNVIKYHVAEFAHTGESIHLDMARAVAQRHQLTETLAKQLAKFTPASSALPAPTEAQQVAA</sequence>
<name>A0ABQ2A8I1_9BACT</name>
<organism evidence="1 2">
    <name type="scientific">Hymenobacter frigidus</name>
    <dbReference type="NCBI Taxonomy" id="1524095"/>
    <lineage>
        <taxon>Bacteria</taxon>
        <taxon>Pseudomonadati</taxon>
        <taxon>Bacteroidota</taxon>
        <taxon>Cytophagia</taxon>
        <taxon>Cytophagales</taxon>
        <taxon>Hymenobacteraceae</taxon>
        <taxon>Hymenobacter</taxon>
    </lineage>
</organism>
<dbReference type="RefSeq" id="WP_229749015.1">
    <property type="nucleotide sequence ID" value="NZ_BMGY01000029.1"/>
</dbReference>
<gene>
    <name evidence="1" type="ORF">GCM10011495_28740</name>
</gene>
<evidence type="ECO:0000313" key="1">
    <source>
        <dbReference type="EMBL" id="GGH88148.1"/>
    </source>
</evidence>
<reference evidence="2" key="1">
    <citation type="journal article" date="2019" name="Int. J. Syst. Evol. Microbiol.">
        <title>The Global Catalogue of Microorganisms (GCM) 10K type strain sequencing project: providing services to taxonomists for standard genome sequencing and annotation.</title>
        <authorList>
            <consortium name="The Broad Institute Genomics Platform"/>
            <consortium name="The Broad Institute Genome Sequencing Center for Infectious Disease"/>
            <person name="Wu L."/>
            <person name="Ma J."/>
        </authorList>
    </citation>
    <scope>NUCLEOTIDE SEQUENCE [LARGE SCALE GENOMIC DNA]</scope>
    <source>
        <strain evidence="2">CGMCC 1.14966</strain>
    </source>
</reference>
<protein>
    <submittedName>
        <fullName evidence="1">Uncharacterized protein</fullName>
    </submittedName>
</protein>
<dbReference type="Proteomes" id="UP000637774">
    <property type="component" value="Unassembled WGS sequence"/>
</dbReference>
<evidence type="ECO:0000313" key="2">
    <source>
        <dbReference type="Proteomes" id="UP000637774"/>
    </source>
</evidence>
<accession>A0ABQ2A8I1</accession>
<keyword evidence="2" id="KW-1185">Reference proteome</keyword>